<dbReference type="Pfam" id="PF08432">
    <property type="entry name" value="Vfa1"/>
    <property type="match status" value="1"/>
</dbReference>
<evidence type="ECO:0000313" key="3">
    <source>
        <dbReference type="Proteomes" id="UP000191024"/>
    </source>
</evidence>
<organism evidence="2 3">
    <name type="scientific">Lachancea mirantina</name>
    <dbReference type="NCBI Taxonomy" id="1230905"/>
    <lineage>
        <taxon>Eukaryota</taxon>
        <taxon>Fungi</taxon>
        <taxon>Dikarya</taxon>
        <taxon>Ascomycota</taxon>
        <taxon>Saccharomycotina</taxon>
        <taxon>Saccharomycetes</taxon>
        <taxon>Saccharomycetales</taxon>
        <taxon>Saccharomycetaceae</taxon>
        <taxon>Lachancea</taxon>
    </lineage>
</organism>
<sequence length="192" mass="21976">MNNEYIQRKVASKDAQCCIICSLPTTCVLFQNQGMDWFYCCELHLKDNPQFAKPIHTQEYLDALEEVKRLKSAIDSKQANSSGNWDGWVKGIFIKKPNNGDKDKDDGQDEEASEEALGESLESQYQRSLESVVQHQKAQRKFSMSDVMFGSRLQLKKQIAAAKLRKQKEQEAYTSTDPAELEARFDFPTVPR</sequence>
<evidence type="ECO:0000256" key="1">
    <source>
        <dbReference type="SAM" id="MobiDB-lite"/>
    </source>
</evidence>
<evidence type="ECO:0000313" key="2">
    <source>
        <dbReference type="EMBL" id="SCU87725.1"/>
    </source>
</evidence>
<feature type="region of interest" description="Disordered" evidence="1">
    <location>
        <begin position="96"/>
        <end position="120"/>
    </location>
</feature>
<dbReference type="PANTHER" id="PTHR28218:SF1">
    <property type="entry name" value="VPS4-ASSOCIATED PROTEIN 1"/>
    <property type="match status" value="1"/>
</dbReference>
<dbReference type="Proteomes" id="UP000191024">
    <property type="component" value="Chromosome D"/>
</dbReference>
<protein>
    <submittedName>
        <fullName evidence="2">LAMI_0D07228g1_1</fullName>
    </submittedName>
</protein>
<dbReference type="OrthoDB" id="2158714at2759"/>
<gene>
    <name evidence="2" type="ORF">LAMI_0D07228G</name>
</gene>
<reference evidence="2 3" key="1">
    <citation type="submission" date="2016-03" db="EMBL/GenBank/DDBJ databases">
        <authorList>
            <person name="Devillers H."/>
        </authorList>
    </citation>
    <scope>NUCLEOTIDE SEQUENCE [LARGE SCALE GENOMIC DNA]</scope>
    <source>
        <strain evidence="2">CBS 11717</strain>
    </source>
</reference>
<dbReference type="InterPro" id="IPR013640">
    <property type="entry name" value="Vfa1"/>
</dbReference>
<dbReference type="EMBL" id="LT598463">
    <property type="protein sequence ID" value="SCU87725.1"/>
    <property type="molecule type" value="Genomic_DNA"/>
</dbReference>
<feature type="region of interest" description="Disordered" evidence="1">
    <location>
        <begin position="166"/>
        <end position="192"/>
    </location>
</feature>
<dbReference type="PANTHER" id="PTHR28218">
    <property type="entry name" value="VPS4-ASSOCIATED PROTEIN 1"/>
    <property type="match status" value="1"/>
</dbReference>
<proteinExistence type="predicted"/>
<dbReference type="GO" id="GO:0005768">
    <property type="term" value="C:endosome"/>
    <property type="evidence" value="ECO:0007669"/>
    <property type="project" value="TreeGrafter"/>
</dbReference>
<dbReference type="AlphaFoldDB" id="A0A1G4JCW1"/>
<name>A0A1G4JCW1_9SACH</name>
<accession>A0A1G4JCW1</accession>
<dbReference type="GO" id="GO:0007034">
    <property type="term" value="P:vacuolar transport"/>
    <property type="evidence" value="ECO:0007669"/>
    <property type="project" value="TreeGrafter"/>
</dbReference>
<keyword evidence="3" id="KW-1185">Reference proteome</keyword>
<dbReference type="STRING" id="1230905.A0A1G4JCW1"/>
<feature type="compositionally biased region" description="Acidic residues" evidence="1">
    <location>
        <begin position="106"/>
        <end position="117"/>
    </location>
</feature>